<dbReference type="InterPro" id="IPR036388">
    <property type="entry name" value="WH-like_DNA-bd_sf"/>
</dbReference>
<reference evidence="3 4" key="1">
    <citation type="submission" date="2021-02" db="EMBL/GenBank/DDBJ databases">
        <title>De Novo genome assembly of isolated myxobacteria.</title>
        <authorList>
            <person name="Stevens D.C."/>
        </authorList>
    </citation>
    <scope>NUCLEOTIDE SEQUENCE [LARGE SCALE GENOMIC DNA]</scope>
    <source>
        <strain evidence="4">SCPEA02</strain>
    </source>
</reference>
<evidence type="ECO:0000259" key="2">
    <source>
        <dbReference type="PROSITE" id="PS50995"/>
    </source>
</evidence>
<organism evidence="3 4">
    <name type="scientific">Pyxidicoccus parkwayensis</name>
    <dbReference type="NCBI Taxonomy" id="2813578"/>
    <lineage>
        <taxon>Bacteria</taxon>
        <taxon>Pseudomonadati</taxon>
        <taxon>Myxococcota</taxon>
        <taxon>Myxococcia</taxon>
        <taxon>Myxococcales</taxon>
        <taxon>Cystobacterineae</taxon>
        <taxon>Myxococcaceae</taxon>
        <taxon>Pyxidicoccus</taxon>
    </lineage>
</organism>
<gene>
    <name evidence="3" type="ORF">JY651_06770</name>
</gene>
<dbReference type="EMBL" id="CP071090">
    <property type="protein sequence ID" value="QSQ24645.1"/>
    <property type="molecule type" value="Genomic_DNA"/>
</dbReference>
<accession>A0ABX7P0E0</accession>
<dbReference type="InterPro" id="IPR000835">
    <property type="entry name" value="HTH_MarR-typ"/>
</dbReference>
<keyword evidence="4" id="KW-1185">Reference proteome</keyword>
<dbReference type="Pfam" id="PF01047">
    <property type="entry name" value="MarR"/>
    <property type="match status" value="1"/>
</dbReference>
<protein>
    <submittedName>
        <fullName evidence="3">MarR family transcriptional regulator</fullName>
    </submittedName>
</protein>
<name>A0ABX7P0E0_9BACT</name>
<feature type="region of interest" description="Disordered" evidence="1">
    <location>
        <begin position="159"/>
        <end position="179"/>
    </location>
</feature>
<dbReference type="SUPFAM" id="SSF46785">
    <property type="entry name" value="Winged helix' DNA-binding domain"/>
    <property type="match status" value="1"/>
</dbReference>
<dbReference type="Proteomes" id="UP000662747">
    <property type="component" value="Chromosome"/>
</dbReference>
<dbReference type="PANTHER" id="PTHR33164">
    <property type="entry name" value="TRANSCRIPTIONAL REGULATOR, MARR FAMILY"/>
    <property type="match status" value="1"/>
</dbReference>
<dbReference type="InterPro" id="IPR039422">
    <property type="entry name" value="MarR/SlyA-like"/>
</dbReference>
<dbReference type="Gene3D" id="1.10.10.10">
    <property type="entry name" value="Winged helix-like DNA-binding domain superfamily/Winged helix DNA-binding domain"/>
    <property type="match status" value="1"/>
</dbReference>
<feature type="domain" description="HTH marR-type" evidence="2">
    <location>
        <begin position="24"/>
        <end position="160"/>
    </location>
</feature>
<evidence type="ECO:0000313" key="4">
    <source>
        <dbReference type="Proteomes" id="UP000662747"/>
    </source>
</evidence>
<evidence type="ECO:0000256" key="1">
    <source>
        <dbReference type="SAM" id="MobiDB-lite"/>
    </source>
</evidence>
<dbReference type="InterPro" id="IPR036390">
    <property type="entry name" value="WH_DNA-bd_sf"/>
</dbReference>
<dbReference type="RefSeq" id="WP_206726206.1">
    <property type="nucleotide sequence ID" value="NZ_CP071090.1"/>
</dbReference>
<sequence length="179" mass="19844">MKASHADAVPSAALALARTELGEELEFMRLLWAVAHGMSSTSRVMEEAMGVTDLQRRVVWMASRFPGITASRLASVLHLHPSTLTGVVKRLVQRGHLLRQEDPLDMRRALLFVTESGRKLDVPDTYTVEGAVQRLFARIPRETLSEARELLTALAEELHRADEEHGGEAPPSEMAKQAQ</sequence>
<dbReference type="PANTHER" id="PTHR33164:SF43">
    <property type="entry name" value="HTH-TYPE TRANSCRIPTIONAL REPRESSOR YETL"/>
    <property type="match status" value="1"/>
</dbReference>
<proteinExistence type="predicted"/>
<evidence type="ECO:0000313" key="3">
    <source>
        <dbReference type="EMBL" id="QSQ24645.1"/>
    </source>
</evidence>
<dbReference type="PROSITE" id="PS50995">
    <property type="entry name" value="HTH_MARR_2"/>
    <property type="match status" value="1"/>
</dbReference>
<dbReference type="SMART" id="SM00347">
    <property type="entry name" value="HTH_MARR"/>
    <property type="match status" value="1"/>
</dbReference>